<dbReference type="PANTHER" id="PTHR45339">
    <property type="entry name" value="HYBRID SIGNAL TRANSDUCTION HISTIDINE KINASE J"/>
    <property type="match status" value="1"/>
</dbReference>
<evidence type="ECO:0000256" key="1">
    <source>
        <dbReference type="ARBA" id="ARBA00022553"/>
    </source>
</evidence>
<organism evidence="6 7">
    <name type="scientific">Halomonas dongshanensis</name>
    <dbReference type="NCBI Taxonomy" id="2890835"/>
    <lineage>
        <taxon>Bacteria</taxon>
        <taxon>Pseudomonadati</taxon>
        <taxon>Pseudomonadota</taxon>
        <taxon>Gammaproteobacteria</taxon>
        <taxon>Oceanospirillales</taxon>
        <taxon>Halomonadaceae</taxon>
        <taxon>Halomonas</taxon>
    </lineage>
</organism>
<dbReference type="InterPro" id="IPR011006">
    <property type="entry name" value="CheY-like_superfamily"/>
</dbReference>
<evidence type="ECO:0000259" key="5">
    <source>
        <dbReference type="PROSITE" id="PS50110"/>
    </source>
</evidence>
<dbReference type="SMART" id="SM00448">
    <property type="entry name" value="REC"/>
    <property type="match status" value="1"/>
</dbReference>
<dbReference type="PANTHER" id="PTHR45339:SF1">
    <property type="entry name" value="HYBRID SIGNAL TRANSDUCTION HISTIDINE KINASE J"/>
    <property type="match status" value="1"/>
</dbReference>
<feature type="transmembrane region" description="Helical" evidence="4">
    <location>
        <begin position="12"/>
        <end position="40"/>
    </location>
</feature>
<dbReference type="EMBL" id="JAJISC010000003">
    <property type="protein sequence ID" value="MCS2609122.1"/>
    <property type="molecule type" value="Genomic_DNA"/>
</dbReference>
<comment type="caution">
    <text evidence="6">The sequence shown here is derived from an EMBL/GenBank/DDBJ whole genome shotgun (WGS) entry which is preliminary data.</text>
</comment>
<reference evidence="6" key="1">
    <citation type="submission" date="2021-11" db="EMBL/GenBank/DDBJ databases">
        <title>Halomonas sp., isolated from a coastal aquaculture zone in Dongshan Bay.</title>
        <authorList>
            <person name="Lin W."/>
        </authorList>
    </citation>
    <scope>NUCLEOTIDE SEQUENCE</scope>
    <source>
        <strain evidence="6">Yzlin-01</strain>
    </source>
</reference>
<gene>
    <name evidence="6" type="ORF">LLY24_07315</name>
</gene>
<evidence type="ECO:0000256" key="3">
    <source>
        <dbReference type="PROSITE-ProRule" id="PRU00169"/>
    </source>
</evidence>
<keyword evidence="7" id="KW-1185">Reference proteome</keyword>
<proteinExistence type="predicted"/>
<dbReference type="PROSITE" id="PS50110">
    <property type="entry name" value="RESPONSE_REGULATORY"/>
    <property type="match status" value="1"/>
</dbReference>
<feature type="domain" description="Response regulatory" evidence="5">
    <location>
        <begin position="259"/>
        <end position="378"/>
    </location>
</feature>
<feature type="transmembrane region" description="Helical" evidence="4">
    <location>
        <begin position="52"/>
        <end position="74"/>
    </location>
</feature>
<keyword evidence="4" id="KW-0812">Transmembrane</keyword>
<dbReference type="SUPFAM" id="SSF52172">
    <property type="entry name" value="CheY-like"/>
    <property type="match status" value="1"/>
</dbReference>
<feature type="modified residue" description="4-aspartylphosphate" evidence="3">
    <location>
        <position position="308"/>
    </location>
</feature>
<dbReference type="Pfam" id="PF00072">
    <property type="entry name" value="Response_reg"/>
    <property type="match status" value="1"/>
</dbReference>
<sequence length="392" mass="43364">MPLQKKEHFWNAVVWPILWPLLLLQLALITLVLAVGWALWWLSPDALAWGSAVWLTLALMVGSGMNVGVFLMLVKGKARYKDTLFVMELTELERHITALSTATSLSGVSYSLKTDETRHPLDHLHALNVLLAKLVQRMQGSRAGAERFDEHASAESEQALLDGLHHQQQQLKHLMAGRDRAREESRLKSGYLTVLQNEIDSLSGHLDDLANGEGANTYCRERVSGVQGRISDIRTLLAQVVQESGLASDDATIESRALKVLIVDDGPVNLMLARQMLEGYGFDVDGASSGEQALERQQASHYDLVLMDIFMSQLDGLQTSQRWREFETLSGSPPSVMVALTANIDNAGRDACIAAGMNDLLEKPYQPETLARMVNTWFPNTIKPTVTKPGAR</sequence>
<evidence type="ECO:0000256" key="4">
    <source>
        <dbReference type="SAM" id="Phobius"/>
    </source>
</evidence>
<accession>A0ABT2EC16</accession>
<evidence type="ECO:0000313" key="7">
    <source>
        <dbReference type="Proteomes" id="UP001165542"/>
    </source>
</evidence>
<dbReference type="InterPro" id="IPR001789">
    <property type="entry name" value="Sig_transdc_resp-reg_receiver"/>
</dbReference>
<evidence type="ECO:0000313" key="6">
    <source>
        <dbReference type="EMBL" id="MCS2609122.1"/>
    </source>
</evidence>
<keyword evidence="1 3" id="KW-0597">Phosphoprotein</keyword>
<dbReference type="CDD" id="cd17546">
    <property type="entry name" value="REC_hyHK_CKI1_RcsC-like"/>
    <property type="match status" value="1"/>
</dbReference>
<evidence type="ECO:0000256" key="2">
    <source>
        <dbReference type="ARBA" id="ARBA00023012"/>
    </source>
</evidence>
<dbReference type="Gene3D" id="3.40.50.2300">
    <property type="match status" value="1"/>
</dbReference>
<keyword evidence="2" id="KW-0902">Two-component regulatory system</keyword>
<dbReference type="RefSeq" id="WP_259035632.1">
    <property type="nucleotide sequence ID" value="NZ_JAJISC010000003.1"/>
</dbReference>
<keyword evidence="4" id="KW-0472">Membrane</keyword>
<keyword evidence="4" id="KW-1133">Transmembrane helix</keyword>
<name>A0ABT2EC16_9GAMM</name>
<dbReference type="Proteomes" id="UP001165542">
    <property type="component" value="Unassembled WGS sequence"/>
</dbReference>
<protein>
    <submittedName>
        <fullName evidence="6">Response regulator</fullName>
    </submittedName>
</protein>